<evidence type="ECO:0000313" key="6">
    <source>
        <dbReference type="EMBL" id="MBI4727654.1"/>
    </source>
</evidence>
<dbReference type="PANTHER" id="PTHR41164:SF1">
    <property type="entry name" value="CURLI PRODUCTION ASSEMBLY_TRANSPORT COMPONENT CSGG"/>
    <property type="match status" value="1"/>
</dbReference>
<keyword evidence="3" id="KW-0472">Membrane</keyword>
<dbReference type="PROSITE" id="PS51257">
    <property type="entry name" value="PROKAR_LIPOPROTEIN"/>
    <property type="match status" value="1"/>
</dbReference>
<evidence type="ECO:0000256" key="3">
    <source>
        <dbReference type="ARBA" id="ARBA00023136"/>
    </source>
</evidence>
<dbReference type="GO" id="GO:0030288">
    <property type="term" value="C:outer membrane-bounded periplasmic space"/>
    <property type="evidence" value="ECO:0007669"/>
    <property type="project" value="InterPro"/>
</dbReference>
<organism evidence="6 7">
    <name type="scientific">candidate division TA06 bacterium</name>
    <dbReference type="NCBI Taxonomy" id="2250710"/>
    <lineage>
        <taxon>Bacteria</taxon>
        <taxon>Bacteria division TA06</taxon>
    </lineage>
</organism>
<accession>A0A933MKE9</accession>
<proteinExistence type="predicted"/>
<evidence type="ECO:0000256" key="4">
    <source>
        <dbReference type="ARBA" id="ARBA00023139"/>
    </source>
</evidence>
<dbReference type="EMBL" id="JACQXR010000144">
    <property type="protein sequence ID" value="MBI4727654.1"/>
    <property type="molecule type" value="Genomic_DNA"/>
</dbReference>
<dbReference type="Proteomes" id="UP000736328">
    <property type="component" value="Unassembled WGS sequence"/>
</dbReference>
<sequence length="233" mass="24560">MANNKLILFIILGLALALFGCAPQMSTLPPQDESKDLTLDLPPYAGKKQIIAVLDLNNKTEFEDPRIGRGISNMLITALVNSGRFTVVERNEEVLKKVFAEQKLGLTGAITAQTAAKVGKMLGAKAVIIGEVSEFGIRKTSAFVGVGGKKTITTRVVVDARMVDSETAEITGGATGIGASSTTTQGVALTFEFGTAGFDETTIGMATRKAVNQIVKIIAGTVDSKQLKQGELK</sequence>
<evidence type="ECO:0008006" key="8">
    <source>
        <dbReference type="Google" id="ProtNLM"/>
    </source>
</evidence>
<dbReference type="AlphaFoldDB" id="A0A933MKE9"/>
<reference evidence="6" key="1">
    <citation type="submission" date="2020-07" db="EMBL/GenBank/DDBJ databases">
        <title>Huge and variable diversity of episymbiotic CPR bacteria and DPANN archaea in groundwater ecosystems.</title>
        <authorList>
            <person name="He C.Y."/>
            <person name="Keren R."/>
            <person name="Whittaker M."/>
            <person name="Farag I.F."/>
            <person name="Doudna J."/>
            <person name="Cate J.H.D."/>
            <person name="Banfield J.F."/>
        </authorList>
    </citation>
    <scope>NUCLEOTIDE SEQUENCE</scope>
    <source>
        <strain evidence="6">NC_groundwater_1520_Pr4_B-0.1um_53_5</strain>
    </source>
</reference>
<dbReference type="Gene3D" id="3.40.50.10610">
    <property type="entry name" value="ABC-type transport auxiliary lipoprotein component"/>
    <property type="match status" value="1"/>
</dbReference>
<comment type="caution">
    <text evidence="6">The sequence shown here is derived from an EMBL/GenBank/DDBJ whole genome shotgun (WGS) entry which is preliminary data.</text>
</comment>
<name>A0A933MKE9_UNCT6</name>
<evidence type="ECO:0000256" key="5">
    <source>
        <dbReference type="ARBA" id="ARBA00023288"/>
    </source>
</evidence>
<gene>
    <name evidence="6" type="ORF">HY768_10640</name>
</gene>
<evidence type="ECO:0000256" key="1">
    <source>
        <dbReference type="ARBA" id="ARBA00022475"/>
    </source>
</evidence>
<protein>
    <recommendedName>
        <fullName evidence="8">Penicillin-binding protein activator LpoB</fullName>
    </recommendedName>
</protein>
<keyword evidence="1" id="KW-1003">Cell membrane</keyword>
<evidence type="ECO:0000256" key="2">
    <source>
        <dbReference type="ARBA" id="ARBA00022729"/>
    </source>
</evidence>
<dbReference type="PANTHER" id="PTHR41164">
    <property type="entry name" value="CURLI PRODUCTION ASSEMBLY/TRANSPORT COMPONENT CSGG"/>
    <property type="match status" value="1"/>
</dbReference>
<keyword evidence="2" id="KW-0732">Signal</keyword>
<keyword evidence="4" id="KW-0564">Palmitate</keyword>
<evidence type="ECO:0000313" key="7">
    <source>
        <dbReference type="Proteomes" id="UP000736328"/>
    </source>
</evidence>
<keyword evidence="5" id="KW-0449">Lipoprotein</keyword>
<dbReference type="Pfam" id="PF03783">
    <property type="entry name" value="CsgG"/>
    <property type="match status" value="1"/>
</dbReference>
<dbReference type="InterPro" id="IPR005534">
    <property type="entry name" value="Curli_assmbl/transp-comp_CsgG"/>
</dbReference>